<evidence type="ECO:0008006" key="3">
    <source>
        <dbReference type="Google" id="ProtNLM"/>
    </source>
</evidence>
<dbReference type="AlphaFoldDB" id="A0A1I8NRY7"/>
<organism evidence="1 2">
    <name type="scientific">Stomoxys calcitrans</name>
    <name type="common">Stable fly</name>
    <name type="synonym">Conops calcitrans</name>
    <dbReference type="NCBI Taxonomy" id="35570"/>
    <lineage>
        <taxon>Eukaryota</taxon>
        <taxon>Metazoa</taxon>
        <taxon>Ecdysozoa</taxon>
        <taxon>Arthropoda</taxon>
        <taxon>Hexapoda</taxon>
        <taxon>Insecta</taxon>
        <taxon>Pterygota</taxon>
        <taxon>Neoptera</taxon>
        <taxon>Endopterygota</taxon>
        <taxon>Diptera</taxon>
        <taxon>Brachycera</taxon>
        <taxon>Muscomorpha</taxon>
        <taxon>Muscoidea</taxon>
        <taxon>Muscidae</taxon>
        <taxon>Stomoxys</taxon>
    </lineage>
</organism>
<accession>A0A1I8NRY7</accession>
<keyword evidence="2" id="KW-1185">Reference proteome</keyword>
<dbReference type="EnsemblMetazoa" id="SCAU001509-RA">
    <property type="protein sequence ID" value="SCAU001509-PA"/>
    <property type="gene ID" value="SCAU001509"/>
</dbReference>
<reference evidence="1" key="1">
    <citation type="submission" date="2020-05" db="UniProtKB">
        <authorList>
            <consortium name="EnsemblMetazoa"/>
        </authorList>
    </citation>
    <scope>IDENTIFICATION</scope>
    <source>
        <strain evidence="1">USDA</strain>
    </source>
</reference>
<protein>
    <recommendedName>
        <fullName evidence="3">RAP domain-containing protein</fullName>
    </recommendedName>
</protein>
<dbReference type="STRING" id="35570.A0A1I8NRY7"/>
<proteinExistence type="predicted"/>
<evidence type="ECO:0000313" key="2">
    <source>
        <dbReference type="Proteomes" id="UP000095300"/>
    </source>
</evidence>
<dbReference type="Proteomes" id="UP000095300">
    <property type="component" value="Unassembled WGS sequence"/>
</dbReference>
<dbReference type="VEuPathDB" id="VectorBase:SCAU001509"/>
<dbReference type="OrthoDB" id="6579040at2759"/>
<sequence length="583" mass="66541">MINNCMKSITRWKPLSGCWNILEKTNRSFASFTIKDILYETSDEAGTLLTRFAKHVAIERQKICEEIPTKVQYADYFPVSDIRYFQRELSKTPTNQLASVIVFASSYRPNADPGKFAIILNEMDKFAMENVEKMDADTILRTLYSFLFLIPNWMTKLDFYTAAMKNLLRNAQKDCESKELFIQTCFYFGLSKNLSRGNLANSWKLFVEAHLSRFLPQMGVLDLALVASAIYKTSTKIENENFNQRLVDGVLSFSLAEGGNDALLITFIKSLRFQRVNSTDVCKHLTNICTNPNKLRQFQPRGQIHMFAFFADNLWDNSAAANTLVDEFIRNLKMPPKNTYADRVRGKDIASFLWCCSQLNYRMSREQFCVVEDNLLEKVQKNEFVYFPDQLVESCLSLWILGFKSKELLHHAVSLKLQAQSKRHQPKVDSRLTVLLSAAHIEEPTWCSSLPKSFKSFDLNSAVPQYLLNTSIPYQAIISQLCESEKVSSVKIACPISGINIPGLVVKTSTSNTPFFVEFMTESQTLLTSRQPVAILRLKIQLLQSMGHKVRVLTPEDLVNPLDENDILDIETNAELSRNSIKS</sequence>
<name>A0A1I8NRY7_STOCA</name>
<evidence type="ECO:0000313" key="1">
    <source>
        <dbReference type="EnsemblMetazoa" id="SCAU001509-PA"/>
    </source>
</evidence>
<dbReference type="KEGG" id="scac:106086892"/>
<gene>
    <name evidence="1" type="primary">106086892</name>
</gene>